<evidence type="ECO:0000256" key="13">
    <source>
        <dbReference type="ARBA" id="ARBA00023239"/>
    </source>
</evidence>
<dbReference type="SUPFAM" id="SSF55073">
    <property type="entry name" value="Nucleotide cyclase"/>
    <property type="match status" value="1"/>
</dbReference>
<dbReference type="GO" id="GO:0004016">
    <property type="term" value="F:adenylate cyclase activity"/>
    <property type="evidence" value="ECO:0007669"/>
    <property type="project" value="TreeGrafter"/>
</dbReference>
<dbReference type="SMART" id="SM00044">
    <property type="entry name" value="CYCc"/>
    <property type="match status" value="1"/>
</dbReference>
<dbReference type="PROSITE" id="PS00452">
    <property type="entry name" value="GUANYLATE_CYCLASE_1"/>
    <property type="match status" value="1"/>
</dbReference>
<evidence type="ECO:0000259" key="18">
    <source>
        <dbReference type="PROSITE" id="PS50011"/>
    </source>
</evidence>
<dbReference type="InterPro" id="IPR001828">
    <property type="entry name" value="ANF_lig-bd_rcpt"/>
</dbReference>
<evidence type="ECO:0000256" key="6">
    <source>
        <dbReference type="ARBA" id="ARBA00022729"/>
    </source>
</evidence>
<evidence type="ECO:0000256" key="1">
    <source>
        <dbReference type="ARBA" id="ARBA00001436"/>
    </source>
</evidence>
<keyword evidence="13 15" id="KW-0456">Lyase</keyword>
<dbReference type="EMBL" id="GGFM01000984">
    <property type="protein sequence ID" value="MBW21735.1"/>
    <property type="molecule type" value="Transcribed_RNA"/>
</dbReference>
<evidence type="ECO:0000256" key="8">
    <source>
        <dbReference type="ARBA" id="ARBA00022989"/>
    </source>
</evidence>
<dbReference type="PROSITE" id="PS50011">
    <property type="entry name" value="PROTEIN_KINASE_DOM"/>
    <property type="match status" value="1"/>
</dbReference>
<dbReference type="PROSITE" id="PS50125">
    <property type="entry name" value="GUANYLATE_CYCLASE_2"/>
    <property type="match status" value="1"/>
</dbReference>
<evidence type="ECO:0000256" key="10">
    <source>
        <dbReference type="ARBA" id="ARBA00023136"/>
    </source>
</evidence>
<dbReference type="GO" id="GO:0005886">
    <property type="term" value="C:plasma membrane"/>
    <property type="evidence" value="ECO:0007669"/>
    <property type="project" value="UniProtKB-SubCell"/>
</dbReference>
<evidence type="ECO:0000256" key="11">
    <source>
        <dbReference type="ARBA" id="ARBA00023170"/>
    </source>
</evidence>
<keyword evidence="9" id="KW-0342">GTP-binding</keyword>
<dbReference type="FunFam" id="3.30.70.1230:FF:000004">
    <property type="entry name" value="Guanylate cyclase"/>
    <property type="match status" value="1"/>
</dbReference>
<dbReference type="InterPro" id="IPR029787">
    <property type="entry name" value="Nucleotide_cyclase"/>
</dbReference>
<dbReference type="FunFam" id="1.10.510.10:FF:000420">
    <property type="entry name" value="Guanylate cyclase"/>
    <property type="match status" value="1"/>
</dbReference>
<organism evidence="20">
    <name type="scientific">Anopheles braziliensis</name>
    <dbReference type="NCBI Taxonomy" id="58242"/>
    <lineage>
        <taxon>Eukaryota</taxon>
        <taxon>Metazoa</taxon>
        <taxon>Ecdysozoa</taxon>
        <taxon>Arthropoda</taxon>
        <taxon>Hexapoda</taxon>
        <taxon>Insecta</taxon>
        <taxon>Pterygota</taxon>
        <taxon>Neoptera</taxon>
        <taxon>Endopterygota</taxon>
        <taxon>Diptera</taxon>
        <taxon>Nematocera</taxon>
        <taxon>Culicoidea</taxon>
        <taxon>Culicidae</taxon>
        <taxon>Anophelinae</taxon>
        <taxon>Anopheles</taxon>
    </lineage>
</organism>
<dbReference type="GO" id="GO:0005525">
    <property type="term" value="F:GTP binding"/>
    <property type="evidence" value="ECO:0007669"/>
    <property type="project" value="UniProtKB-KW"/>
</dbReference>
<keyword evidence="14 16" id="KW-0141">cGMP biosynthesis</keyword>
<keyword evidence="6" id="KW-0732">Signal</keyword>
<sequence length="1319" mass="144769">MSVTDVIDLRRAVKPCTATLQPLVLLLLLLLFLALGGGFPGVDALVSGSGSNKTSGTLPQNCDHRTMVTDDYDVTVDAETNGKFIKFAILLPEKPSKARDVRILSTVLPVIEMATKVVTDPGGLLAGFRIEIDHRDTQCSSTYGGLGAFDMFLKRKPDIFFGPICDYVIAPIARYGAVWGIPLITSGGLTEAFSLKHKGYSTLTRMMGNYHEFGAMMRDIHLHYQWTAGSAAYLYHEWDEKLGRGFTDCSMAINSINRAIGGNQTTSDTFDEDMAKYADYLRLLRRIEKRARIVIMCASPATIREIMLAAAELNMVSSGEYVFFNIEIFGSMAATKNPPWYSRNDTDERNLKAKEAYTALLQVVAREPEDEEYQQFSNEVKMLTKEKYNYTYADDEPVSTFVTAFYDAVLLYAYALNDSIAMLGEEQALQQPINGTHLAQLMWGRSFKGITGNVTIDSNGDRISNYSLLDLNPTTGLFEVVANYYYGGGLQFVEGKPIHWAGGRMTAPPDRPTCGFDGSLCPDNSLPGYAILSLVLGLCVICMGIAFIIGYRHYKLEAEINSMTWKVNPNDVLSCNPSRVHRGSLHSIVKRGSQATIYSEDLNSLPGDRQIYIHFGFYKGCKVAIKKINVHNISLNRSLMLEFKRMKDIQHDHLVRFYGACLDPHPEPFILTEYCPKGSLQDILENETIKLDWMFKISLMHDIVKGMAFLHSTDLHSHGALKSSNCVVDSRFVLKVTDFGLHQLRRNCEESDIESYAYWKKLLWTAPELLRDPHYSISGSQKGDVYSFGIIIQEIVSRQGPFYLGSEEKSPKEIIKLVKEGPGLLGVPLRPKVDESSYEDVNNIMIKCWSEDPTERPDFGALKTIIRKINKENESGNILDNLLQRMEQYANNLEALVDERTRDYFEEKRKCEELLYQLLPKSVAAQLIMGKSVIAETYDQVTIYFSDIVGFTAISAQSTPMQVVDLLNDLYTCFDSIVENFDVYKVETIGDAYMVVSGLPVRNGNLHAREISRMALRLLAAVHKFSIRHRPNEQLRLRIGLHSGPCVAGVVGLKMPRYCLFGDTVNTASRMESNGEALKIHVSQTTKTLLDCFGTFDLTERGLVPMKGKGEMLTYWLNGERPEIAPLALPNGLKALPPVAGRRLLPPPSSPPAGGSSPLVAAAAVLGGGAPGVLLTGGHHHPTTIINNNNTIFCFFNNNNNNGGSSHHRWSPSCCPTPHVVVVIVAPAAKLLSVFSYFLTTPPPSLVVVAVVPPVLCCLLVGGGVLVAAVVGGCSAGGGGAAGGGGVVGCWGLLVLLPSSGCSGGGGGGGSVTQPLLTS</sequence>
<dbReference type="SUPFAM" id="SSF56112">
    <property type="entry name" value="Protein kinase-like (PK-like)"/>
    <property type="match status" value="1"/>
</dbReference>
<dbReference type="GO" id="GO:0004383">
    <property type="term" value="F:guanylate cyclase activity"/>
    <property type="evidence" value="ECO:0007669"/>
    <property type="project" value="UniProtKB-EC"/>
</dbReference>
<dbReference type="InterPro" id="IPR001245">
    <property type="entry name" value="Ser-Thr/Tyr_kinase_cat_dom"/>
</dbReference>
<evidence type="ECO:0000256" key="9">
    <source>
        <dbReference type="ARBA" id="ARBA00023134"/>
    </source>
</evidence>
<dbReference type="PANTHER" id="PTHR11920:SF494">
    <property type="entry name" value="ATRIAL NATRIURETIC PEPTIDE RECEPTOR 2"/>
    <property type="match status" value="1"/>
</dbReference>
<feature type="transmembrane region" description="Helical" evidence="17">
    <location>
        <begin position="1246"/>
        <end position="1271"/>
    </location>
</feature>
<name>A0A2M3YZQ2_9DIPT</name>
<evidence type="ECO:0000256" key="2">
    <source>
        <dbReference type="ARBA" id="ARBA00004251"/>
    </source>
</evidence>
<evidence type="ECO:0000259" key="19">
    <source>
        <dbReference type="PROSITE" id="PS50125"/>
    </source>
</evidence>
<keyword evidence="11 20" id="KW-0675">Receptor</keyword>
<evidence type="ECO:0000256" key="17">
    <source>
        <dbReference type="SAM" id="Phobius"/>
    </source>
</evidence>
<keyword evidence="12" id="KW-0325">Glycoprotein</keyword>
<evidence type="ECO:0000256" key="14">
    <source>
        <dbReference type="ARBA" id="ARBA00023293"/>
    </source>
</evidence>
<dbReference type="SUPFAM" id="SSF53822">
    <property type="entry name" value="Periplasmic binding protein-like I"/>
    <property type="match status" value="1"/>
</dbReference>
<dbReference type="GO" id="GO:0035556">
    <property type="term" value="P:intracellular signal transduction"/>
    <property type="evidence" value="ECO:0007669"/>
    <property type="project" value="InterPro"/>
</dbReference>
<dbReference type="CDD" id="cd07302">
    <property type="entry name" value="CHD"/>
    <property type="match status" value="1"/>
</dbReference>
<dbReference type="Gene3D" id="3.30.70.1230">
    <property type="entry name" value="Nucleotide cyclase"/>
    <property type="match status" value="1"/>
</dbReference>
<dbReference type="InterPro" id="IPR001170">
    <property type="entry name" value="ANPR/GUC"/>
</dbReference>
<accession>A0A2M3YZQ2</accession>
<feature type="transmembrane region" description="Helical" evidence="17">
    <location>
        <begin position="1219"/>
        <end position="1240"/>
    </location>
</feature>
<dbReference type="InterPro" id="IPR018297">
    <property type="entry name" value="A/G_cyclase_CS"/>
</dbReference>
<evidence type="ECO:0000256" key="4">
    <source>
        <dbReference type="ARBA" id="ARBA00022475"/>
    </source>
</evidence>
<evidence type="ECO:0000313" key="20">
    <source>
        <dbReference type="EMBL" id="MBW21735.1"/>
    </source>
</evidence>
<keyword evidence="4" id="KW-1003">Cell membrane</keyword>
<dbReference type="Pfam" id="PF00211">
    <property type="entry name" value="Guanylate_cyc"/>
    <property type="match status" value="1"/>
</dbReference>
<comment type="catalytic activity">
    <reaction evidence="1 16">
        <text>GTP = 3',5'-cyclic GMP + diphosphate</text>
        <dbReference type="Rhea" id="RHEA:13665"/>
        <dbReference type="ChEBI" id="CHEBI:33019"/>
        <dbReference type="ChEBI" id="CHEBI:37565"/>
        <dbReference type="ChEBI" id="CHEBI:57746"/>
        <dbReference type="EC" id="4.6.1.2"/>
    </reaction>
</comment>
<comment type="similarity">
    <text evidence="15">Belongs to the adenylyl cyclase class-4/guanylyl cyclase family.</text>
</comment>
<dbReference type="PANTHER" id="PTHR11920">
    <property type="entry name" value="GUANYLYL CYCLASE"/>
    <property type="match status" value="1"/>
</dbReference>
<proteinExistence type="inferred from homology"/>
<keyword evidence="10 17" id="KW-0472">Membrane</keyword>
<reference evidence="20" key="1">
    <citation type="submission" date="2018-01" db="EMBL/GenBank/DDBJ databases">
        <title>An insight into the sialome of Amazonian anophelines.</title>
        <authorList>
            <person name="Ribeiro J.M."/>
            <person name="Scarpassa V."/>
            <person name="Calvo E."/>
        </authorList>
    </citation>
    <scope>NUCLEOTIDE SEQUENCE</scope>
    <source>
        <tissue evidence="20">Salivary glands</tissue>
    </source>
</reference>
<evidence type="ECO:0000256" key="5">
    <source>
        <dbReference type="ARBA" id="ARBA00022692"/>
    </source>
</evidence>
<evidence type="ECO:0000256" key="3">
    <source>
        <dbReference type="ARBA" id="ARBA00012202"/>
    </source>
</evidence>
<dbReference type="GO" id="GO:0005524">
    <property type="term" value="F:ATP binding"/>
    <property type="evidence" value="ECO:0007669"/>
    <property type="project" value="InterPro"/>
</dbReference>
<dbReference type="GO" id="GO:0004672">
    <property type="term" value="F:protein kinase activity"/>
    <property type="evidence" value="ECO:0007669"/>
    <property type="project" value="InterPro"/>
</dbReference>
<dbReference type="Gene3D" id="1.10.510.10">
    <property type="entry name" value="Transferase(Phosphotransferase) domain 1"/>
    <property type="match status" value="1"/>
</dbReference>
<feature type="domain" description="Protein kinase" evidence="18">
    <location>
        <begin position="583"/>
        <end position="866"/>
    </location>
</feature>
<keyword evidence="5 17" id="KW-0812">Transmembrane</keyword>
<dbReference type="InterPro" id="IPR028082">
    <property type="entry name" value="Peripla_BP_I"/>
</dbReference>
<evidence type="ECO:0000256" key="16">
    <source>
        <dbReference type="RuleBase" id="RU003431"/>
    </source>
</evidence>
<evidence type="ECO:0000256" key="7">
    <source>
        <dbReference type="ARBA" id="ARBA00022741"/>
    </source>
</evidence>
<comment type="subcellular location">
    <subcellularLocation>
        <location evidence="2">Cell membrane</location>
        <topology evidence="2">Single-pass type I membrane protein</topology>
    </subcellularLocation>
</comment>
<dbReference type="CDD" id="cd14042">
    <property type="entry name" value="PK_GC-A_B"/>
    <property type="match status" value="1"/>
</dbReference>
<dbReference type="InterPro" id="IPR000719">
    <property type="entry name" value="Prot_kinase_dom"/>
</dbReference>
<feature type="domain" description="Guanylate cyclase" evidence="19">
    <location>
        <begin position="942"/>
        <end position="1072"/>
    </location>
</feature>
<keyword evidence="8 17" id="KW-1133">Transmembrane helix</keyword>
<dbReference type="GO" id="GO:0007168">
    <property type="term" value="P:receptor guanylyl cyclase signaling pathway"/>
    <property type="evidence" value="ECO:0007669"/>
    <property type="project" value="TreeGrafter"/>
</dbReference>
<protein>
    <recommendedName>
        <fullName evidence="3 16">Guanylate cyclase</fullName>
        <ecNumber evidence="3 16">4.6.1.2</ecNumber>
    </recommendedName>
</protein>
<dbReference type="PRINTS" id="PR00255">
    <property type="entry name" value="NATPEPTIDER"/>
</dbReference>
<dbReference type="InterPro" id="IPR011009">
    <property type="entry name" value="Kinase-like_dom_sf"/>
</dbReference>
<evidence type="ECO:0000256" key="15">
    <source>
        <dbReference type="RuleBase" id="RU000405"/>
    </source>
</evidence>
<evidence type="ECO:0000256" key="12">
    <source>
        <dbReference type="ARBA" id="ARBA00023180"/>
    </source>
</evidence>
<dbReference type="InterPro" id="IPR001054">
    <property type="entry name" value="A/G_cyclase"/>
</dbReference>
<dbReference type="Pfam" id="PF01094">
    <property type="entry name" value="ANF_receptor"/>
    <property type="match status" value="1"/>
</dbReference>
<dbReference type="GO" id="GO:0001653">
    <property type="term" value="F:peptide receptor activity"/>
    <property type="evidence" value="ECO:0007669"/>
    <property type="project" value="TreeGrafter"/>
</dbReference>
<dbReference type="Gene3D" id="3.40.50.2300">
    <property type="match status" value="3"/>
</dbReference>
<feature type="transmembrane region" description="Helical" evidence="17">
    <location>
        <begin position="529"/>
        <end position="551"/>
    </location>
</feature>
<dbReference type="InterPro" id="IPR050401">
    <property type="entry name" value="Cyclic_nucleotide_synthase"/>
</dbReference>
<dbReference type="Pfam" id="PF07714">
    <property type="entry name" value="PK_Tyr_Ser-Thr"/>
    <property type="match status" value="1"/>
</dbReference>
<keyword evidence="7" id="KW-0547">Nucleotide-binding</keyword>
<dbReference type="EC" id="4.6.1.2" evidence="3 16"/>